<name>A0A8T0DY85_9TREM</name>
<organism evidence="1 2">
    <name type="scientific">Paragonimus westermani</name>
    <dbReference type="NCBI Taxonomy" id="34504"/>
    <lineage>
        <taxon>Eukaryota</taxon>
        <taxon>Metazoa</taxon>
        <taxon>Spiralia</taxon>
        <taxon>Lophotrochozoa</taxon>
        <taxon>Platyhelminthes</taxon>
        <taxon>Trematoda</taxon>
        <taxon>Digenea</taxon>
        <taxon>Plagiorchiida</taxon>
        <taxon>Troglotremata</taxon>
        <taxon>Troglotrematidae</taxon>
        <taxon>Paragonimus</taxon>
    </lineage>
</organism>
<comment type="caution">
    <text evidence="1">The sequence shown here is derived from an EMBL/GenBank/DDBJ whole genome shotgun (WGS) entry which is preliminary data.</text>
</comment>
<dbReference type="EMBL" id="JTDF01000173">
    <property type="protein sequence ID" value="KAF8572108.1"/>
    <property type="molecule type" value="Genomic_DNA"/>
</dbReference>
<accession>A0A8T0DY85</accession>
<dbReference type="AlphaFoldDB" id="A0A8T0DY85"/>
<evidence type="ECO:0000313" key="1">
    <source>
        <dbReference type="EMBL" id="KAF8572108.1"/>
    </source>
</evidence>
<protein>
    <submittedName>
        <fullName evidence="1">Uncharacterized protein</fullName>
    </submittedName>
</protein>
<dbReference type="Proteomes" id="UP000699462">
    <property type="component" value="Unassembled WGS sequence"/>
</dbReference>
<keyword evidence="2" id="KW-1185">Reference proteome</keyword>
<reference evidence="1 2" key="1">
    <citation type="submission" date="2019-07" db="EMBL/GenBank/DDBJ databases">
        <title>Annotation for the trematode Paragonimus westermani.</title>
        <authorList>
            <person name="Choi Y.-J."/>
        </authorList>
    </citation>
    <scope>NUCLEOTIDE SEQUENCE [LARGE SCALE GENOMIC DNA]</scope>
    <source>
        <strain evidence="1">180907_Pwestermani</strain>
    </source>
</reference>
<evidence type="ECO:0000313" key="2">
    <source>
        <dbReference type="Proteomes" id="UP000699462"/>
    </source>
</evidence>
<gene>
    <name evidence="1" type="ORF">P879_01886</name>
</gene>
<sequence length="170" mass="18964">MDLTGASVLLAEAGYRLHHESSNIYALRGASEFLLLIDPLRIPADAVTSVKAVLFGTVIGWLSLLREMVVGIDSPSAVQEKLLPKIHDCASRAIVLLRSVVKDQRALDSEGEIRRKDVMKQTNIICIVNNMVNPNHWATALVAFIHDYRLFCRRDLGLMLVSISWSYYTA</sequence>
<proteinExistence type="predicted"/>